<evidence type="ECO:0008006" key="3">
    <source>
        <dbReference type="Google" id="ProtNLM"/>
    </source>
</evidence>
<comment type="caution">
    <text evidence="2">The sequence shown here is derived from an EMBL/GenBank/DDBJ whole genome shotgun (WGS) entry which is preliminary data.</text>
</comment>
<keyword evidence="1" id="KW-0472">Membrane</keyword>
<feature type="transmembrane region" description="Helical" evidence="1">
    <location>
        <begin position="395"/>
        <end position="415"/>
    </location>
</feature>
<sequence length="469" mass="52966">MLEVLSISQDDSVFALWPEEPSFSNTDGKIWFAGGLPHPGFQEAGNIITINFKGKKQGIAHVAFGQSKILADDGKGTNILVFLKEAKYFIREKPIAFETVEDIPLSVFSSTHPEQDQWYNNDNPSFQWSLMPDATGVSFILDQSPNTVPNNISEGLIQSKVFEEIADGVWYFHLISKNEAGWSEPVHYKVNIDSLSPYPFEVIIDNKGDVTNPKPDLYFETDDDISGISRYELKIGEGEFHSLLLANVNPFSMPFQSPGSHRIIVRAVDKAGNSVQANTLIDIEPIEVPVITIWPEKYIAGEEIFYLEGQALPEIEIIISLEENGQNVKEWYSKSNQQGEWSFSTKELIQSGIYSLSAKVQDERGAFSNNSDAHKIEVTLSGISLGVFTISFKGIILFLSLFLFLGFVFIGYLIYNVGQKKKILRRESREVRKSVSRGFELLEKEIKNQIEMFDSRPGFDKKERKLYDD</sequence>
<accession>A0A0F9EF75</accession>
<reference evidence="2" key="1">
    <citation type="journal article" date="2015" name="Nature">
        <title>Complex archaea that bridge the gap between prokaryotes and eukaryotes.</title>
        <authorList>
            <person name="Spang A."/>
            <person name="Saw J.H."/>
            <person name="Jorgensen S.L."/>
            <person name="Zaremba-Niedzwiedzka K."/>
            <person name="Martijn J."/>
            <person name="Lind A.E."/>
            <person name="van Eijk R."/>
            <person name="Schleper C."/>
            <person name="Guy L."/>
            <person name="Ettema T.J."/>
        </authorList>
    </citation>
    <scope>NUCLEOTIDE SEQUENCE</scope>
</reference>
<feature type="non-terminal residue" evidence="2">
    <location>
        <position position="469"/>
    </location>
</feature>
<dbReference type="AlphaFoldDB" id="A0A0F9EF75"/>
<evidence type="ECO:0000256" key="1">
    <source>
        <dbReference type="SAM" id="Phobius"/>
    </source>
</evidence>
<dbReference type="EMBL" id="LAZR01035073">
    <property type="protein sequence ID" value="KKL28511.1"/>
    <property type="molecule type" value="Genomic_DNA"/>
</dbReference>
<evidence type="ECO:0000313" key="2">
    <source>
        <dbReference type="EMBL" id="KKL28511.1"/>
    </source>
</evidence>
<protein>
    <recommendedName>
        <fullName evidence="3">Bacterial Ig-like domain-containing protein</fullName>
    </recommendedName>
</protein>
<name>A0A0F9EF75_9ZZZZ</name>
<keyword evidence="1" id="KW-1133">Transmembrane helix</keyword>
<proteinExistence type="predicted"/>
<gene>
    <name evidence="2" type="ORF">LCGC14_2374400</name>
</gene>
<organism evidence="2">
    <name type="scientific">marine sediment metagenome</name>
    <dbReference type="NCBI Taxonomy" id="412755"/>
    <lineage>
        <taxon>unclassified sequences</taxon>
        <taxon>metagenomes</taxon>
        <taxon>ecological metagenomes</taxon>
    </lineage>
</organism>
<keyword evidence="1" id="KW-0812">Transmembrane</keyword>